<keyword evidence="4" id="KW-0597">Phosphoprotein</keyword>
<dbReference type="SMART" id="SM00388">
    <property type="entry name" value="HisKA"/>
    <property type="match status" value="1"/>
</dbReference>
<dbReference type="InterPro" id="IPR050428">
    <property type="entry name" value="TCS_sensor_his_kinase"/>
</dbReference>
<keyword evidence="5" id="KW-0808">Transferase</keyword>
<evidence type="ECO:0000256" key="8">
    <source>
        <dbReference type="ARBA" id="ARBA00022989"/>
    </source>
</evidence>
<dbReference type="Pfam" id="PF02518">
    <property type="entry name" value="HATPase_c"/>
    <property type="match status" value="1"/>
</dbReference>
<dbReference type="PROSITE" id="PS50109">
    <property type="entry name" value="HIS_KIN"/>
    <property type="match status" value="1"/>
</dbReference>
<dbReference type="InterPro" id="IPR003661">
    <property type="entry name" value="HisK_dim/P_dom"/>
</dbReference>
<keyword evidence="10 11" id="KW-0472">Membrane</keyword>
<accession>A0ABW7ADZ3</accession>
<evidence type="ECO:0000313" key="14">
    <source>
        <dbReference type="EMBL" id="MFG1705268.1"/>
    </source>
</evidence>
<feature type="domain" description="Histidine kinase" evidence="12">
    <location>
        <begin position="240"/>
        <end position="447"/>
    </location>
</feature>
<dbReference type="SMART" id="SM00304">
    <property type="entry name" value="HAMP"/>
    <property type="match status" value="1"/>
</dbReference>
<name>A0ABW7ADZ3_9ACTN</name>
<dbReference type="EC" id="2.7.13.3" evidence="3"/>
<dbReference type="SMART" id="SM00387">
    <property type="entry name" value="HATPase_c"/>
    <property type="match status" value="1"/>
</dbReference>
<keyword evidence="6 11" id="KW-0812">Transmembrane</keyword>
<dbReference type="InterPro" id="IPR003660">
    <property type="entry name" value="HAMP_dom"/>
</dbReference>
<evidence type="ECO:0000256" key="9">
    <source>
        <dbReference type="ARBA" id="ARBA00023012"/>
    </source>
</evidence>
<dbReference type="InterPro" id="IPR036890">
    <property type="entry name" value="HATPase_C_sf"/>
</dbReference>
<protein>
    <recommendedName>
        <fullName evidence="3">histidine kinase</fullName>
        <ecNumber evidence="3">2.7.13.3</ecNumber>
    </recommendedName>
</protein>
<dbReference type="RefSeq" id="WP_393167126.1">
    <property type="nucleotide sequence ID" value="NZ_JBICRM010000010.1"/>
</dbReference>
<dbReference type="CDD" id="cd00075">
    <property type="entry name" value="HATPase"/>
    <property type="match status" value="1"/>
</dbReference>
<evidence type="ECO:0000259" key="13">
    <source>
        <dbReference type="PROSITE" id="PS50885"/>
    </source>
</evidence>
<dbReference type="InterPro" id="IPR005467">
    <property type="entry name" value="His_kinase_dom"/>
</dbReference>
<dbReference type="PROSITE" id="PS50885">
    <property type="entry name" value="HAMP"/>
    <property type="match status" value="1"/>
</dbReference>
<evidence type="ECO:0000256" key="10">
    <source>
        <dbReference type="ARBA" id="ARBA00023136"/>
    </source>
</evidence>
<keyword evidence="8 11" id="KW-1133">Transmembrane helix</keyword>
<dbReference type="PANTHER" id="PTHR45436:SF5">
    <property type="entry name" value="SENSOR HISTIDINE KINASE TRCS"/>
    <property type="match status" value="1"/>
</dbReference>
<evidence type="ECO:0000313" key="15">
    <source>
        <dbReference type="Proteomes" id="UP001603978"/>
    </source>
</evidence>
<dbReference type="InterPro" id="IPR003594">
    <property type="entry name" value="HATPase_dom"/>
</dbReference>
<dbReference type="PRINTS" id="PR00344">
    <property type="entry name" value="BCTRLSENSOR"/>
</dbReference>
<organism evidence="14 15">
    <name type="scientific">Nonomuraea marmarensis</name>
    <dbReference type="NCBI Taxonomy" id="3351344"/>
    <lineage>
        <taxon>Bacteria</taxon>
        <taxon>Bacillati</taxon>
        <taxon>Actinomycetota</taxon>
        <taxon>Actinomycetes</taxon>
        <taxon>Streptosporangiales</taxon>
        <taxon>Streptosporangiaceae</taxon>
        <taxon>Nonomuraea</taxon>
    </lineage>
</organism>
<proteinExistence type="predicted"/>
<dbReference type="EMBL" id="JBICRM010000010">
    <property type="protein sequence ID" value="MFG1705268.1"/>
    <property type="molecule type" value="Genomic_DNA"/>
</dbReference>
<comment type="subcellular location">
    <subcellularLocation>
        <location evidence="2">Cell membrane</location>
    </subcellularLocation>
</comment>
<evidence type="ECO:0000256" key="2">
    <source>
        <dbReference type="ARBA" id="ARBA00004236"/>
    </source>
</evidence>
<feature type="domain" description="HAMP" evidence="13">
    <location>
        <begin position="179"/>
        <end position="232"/>
    </location>
</feature>
<dbReference type="InterPro" id="IPR036097">
    <property type="entry name" value="HisK_dim/P_sf"/>
</dbReference>
<keyword evidence="9" id="KW-0902">Two-component regulatory system</keyword>
<dbReference type="GO" id="GO:0016301">
    <property type="term" value="F:kinase activity"/>
    <property type="evidence" value="ECO:0007669"/>
    <property type="project" value="UniProtKB-KW"/>
</dbReference>
<evidence type="ECO:0000259" key="12">
    <source>
        <dbReference type="PROSITE" id="PS50109"/>
    </source>
</evidence>
<sequence length="455" mass="49328">MRLRPRSIRGRLTLLSIVTMLLILIPLAAVVSTVISQMIADVMWQDTQQQAILVAAAVRGGYLPHVIVPTVPGVDLVQVVGRDKRVIAASAAARNKPPINMAWPTPDDPVQHLQTCSNGGPGCLRLTALRVDSRSDSPVVYAARHTTTVMSTGFVEAIVGGQAAVLVAFFGWISWKVTGRILQPVNAIRSELANITFSDLSNRIAEPAGDDEIARLIRTLNQTLLRLERATREQRRFVADASHELRTPLAGLRVKLEEGQMHPHDLDVNGLLDHTLGDVDRLQAILADLLLLAGLESHVRGVRQRVDLAELTRAELERRACRVPVRSSLADGVAVEGVPSQLSRVLINLLDNAQRHARHGIDVEVRRDQSDALLTVSDDGPGIPEADRERIFERFTRLDSARSRDHGGTGLGLAIANDVVHAHSGTILVGESAAGGARFEVRLPLAPQAVANSSH</sequence>
<evidence type="ECO:0000256" key="4">
    <source>
        <dbReference type="ARBA" id="ARBA00022553"/>
    </source>
</evidence>
<evidence type="ECO:0000256" key="7">
    <source>
        <dbReference type="ARBA" id="ARBA00022777"/>
    </source>
</evidence>
<dbReference type="Pfam" id="PF00672">
    <property type="entry name" value="HAMP"/>
    <property type="match status" value="1"/>
</dbReference>
<feature type="transmembrane region" description="Helical" evidence="11">
    <location>
        <begin position="12"/>
        <end position="35"/>
    </location>
</feature>
<dbReference type="PANTHER" id="PTHR45436">
    <property type="entry name" value="SENSOR HISTIDINE KINASE YKOH"/>
    <property type="match status" value="1"/>
</dbReference>
<comment type="catalytic activity">
    <reaction evidence="1">
        <text>ATP + protein L-histidine = ADP + protein N-phospho-L-histidine.</text>
        <dbReference type="EC" id="2.7.13.3"/>
    </reaction>
</comment>
<evidence type="ECO:0000256" key="6">
    <source>
        <dbReference type="ARBA" id="ARBA00022692"/>
    </source>
</evidence>
<dbReference type="Gene3D" id="3.30.565.10">
    <property type="entry name" value="Histidine kinase-like ATPase, C-terminal domain"/>
    <property type="match status" value="1"/>
</dbReference>
<dbReference type="CDD" id="cd00082">
    <property type="entry name" value="HisKA"/>
    <property type="match status" value="1"/>
</dbReference>
<keyword evidence="15" id="KW-1185">Reference proteome</keyword>
<comment type="caution">
    <text evidence="14">The sequence shown here is derived from an EMBL/GenBank/DDBJ whole genome shotgun (WGS) entry which is preliminary data.</text>
</comment>
<reference evidence="14 15" key="1">
    <citation type="submission" date="2024-10" db="EMBL/GenBank/DDBJ databases">
        <authorList>
            <person name="Topkara A.R."/>
            <person name="Saygin H."/>
        </authorList>
    </citation>
    <scope>NUCLEOTIDE SEQUENCE [LARGE SCALE GENOMIC DNA]</scope>
    <source>
        <strain evidence="14 15">M3C6</strain>
    </source>
</reference>
<dbReference type="Pfam" id="PF00512">
    <property type="entry name" value="HisKA"/>
    <property type="match status" value="1"/>
</dbReference>
<evidence type="ECO:0000256" key="11">
    <source>
        <dbReference type="SAM" id="Phobius"/>
    </source>
</evidence>
<keyword evidence="7 14" id="KW-0418">Kinase</keyword>
<gene>
    <name evidence="14" type="ORF">ACFLIM_18940</name>
</gene>
<dbReference type="Gene3D" id="1.10.287.130">
    <property type="match status" value="1"/>
</dbReference>
<evidence type="ECO:0000256" key="1">
    <source>
        <dbReference type="ARBA" id="ARBA00000085"/>
    </source>
</evidence>
<dbReference type="Proteomes" id="UP001603978">
    <property type="component" value="Unassembled WGS sequence"/>
</dbReference>
<evidence type="ECO:0000256" key="3">
    <source>
        <dbReference type="ARBA" id="ARBA00012438"/>
    </source>
</evidence>
<dbReference type="SUPFAM" id="SSF55874">
    <property type="entry name" value="ATPase domain of HSP90 chaperone/DNA topoisomerase II/histidine kinase"/>
    <property type="match status" value="1"/>
</dbReference>
<dbReference type="SUPFAM" id="SSF47384">
    <property type="entry name" value="Homodimeric domain of signal transducing histidine kinase"/>
    <property type="match status" value="1"/>
</dbReference>
<dbReference type="InterPro" id="IPR004358">
    <property type="entry name" value="Sig_transdc_His_kin-like_C"/>
</dbReference>
<evidence type="ECO:0000256" key="5">
    <source>
        <dbReference type="ARBA" id="ARBA00022679"/>
    </source>
</evidence>